<reference evidence="2 3" key="1">
    <citation type="submission" date="2016-06" db="EMBL/GenBank/DDBJ databases">
        <title>Comparative genomics of the ectomycorrhizal sister species Rhizopogon vinicolor and Rhizopogon vesiculosus (Basidiomycota: Boletales) reveals a divergence of the mating type B locus.</title>
        <authorList>
            <consortium name="DOE Joint Genome Institute"/>
            <person name="Mujic A.B."/>
            <person name="Kuo A."/>
            <person name="Tritt A."/>
            <person name="Lipzen A."/>
            <person name="Chen C."/>
            <person name="Johnson J."/>
            <person name="Sharma A."/>
            <person name="Barry K."/>
            <person name="Grigoriev I.V."/>
            <person name="Spatafora J.W."/>
        </authorList>
    </citation>
    <scope>NUCLEOTIDE SEQUENCE [LARGE SCALE GENOMIC DNA]</scope>
    <source>
        <strain evidence="2 3">AM-OR11-026</strain>
    </source>
</reference>
<evidence type="ECO:0000256" key="1">
    <source>
        <dbReference type="SAM" id="MobiDB-lite"/>
    </source>
</evidence>
<feature type="region of interest" description="Disordered" evidence="1">
    <location>
        <begin position="138"/>
        <end position="169"/>
    </location>
</feature>
<feature type="compositionally biased region" description="Acidic residues" evidence="1">
    <location>
        <begin position="138"/>
        <end position="147"/>
    </location>
</feature>
<sequence length="169" mass="18682">MLLTFIKLLVPRELFDEVEAIYAPSEHPVFDLVPPTFEQHAQHVYASLGKPQVSSDSFWNVYQLLLALFQVMEADNDLTILLSRGVVKPGDDDVPVLPNLRDLPGNAGLMGPAGYQYMGGMANPPMRALHGVHDWEVQEEDQDDEDHPEYAEFTDSGSDGGGDDGIEDI</sequence>
<dbReference type="EMBL" id="KV449204">
    <property type="protein sequence ID" value="OAX31874.1"/>
    <property type="molecule type" value="Genomic_DNA"/>
</dbReference>
<proteinExistence type="predicted"/>
<organism evidence="2 3">
    <name type="scientific">Rhizopogon vinicolor AM-OR11-026</name>
    <dbReference type="NCBI Taxonomy" id="1314800"/>
    <lineage>
        <taxon>Eukaryota</taxon>
        <taxon>Fungi</taxon>
        <taxon>Dikarya</taxon>
        <taxon>Basidiomycota</taxon>
        <taxon>Agaricomycotina</taxon>
        <taxon>Agaricomycetes</taxon>
        <taxon>Agaricomycetidae</taxon>
        <taxon>Boletales</taxon>
        <taxon>Suillineae</taxon>
        <taxon>Rhizopogonaceae</taxon>
        <taxon>Rhizopogon</taxon>
    </lineage>
</organism>
<dbReference type="Proteomes" id="UP000092154">
    <property type="component" value="Unassembled WGS sequence"/>
</dbReference>
<evidence type="ECO:0000313" key="3">
    <source>
        <dbReference type="Proteomes" id="UP000092154"/>
    </source>
</evidence>
<dbReference type="InParanoid" id="A0A1B7MH04"/>
<dbReference type="STRING" id="1314800.A0A1B7MH04"/>
<dbReference type="AlphaFoldDB" id="A0A1B7MH04"/>
<dbReference type="OrthoDB" id="5946233at2759"/>
<accession>A0A1B7MH04</accession>
<protein>
    <submittedName>
        <fullName evidence="2">Uncharacterized protein</fullName>
    </submittedName>
</protein>
<gene>
    <name evidence="2" type="ORF">K503DRAFT_809694</name>
</gene>
<keyword evidence="3" id="KW-1185">Reference proteome</keyword>
<name>A0A1B7MH04_9AGAM</name>
<evidence type="ECO:0000313" key="2">
    <source>
        <dbReference type="EMBL" id="OAX31874.1"/>
    </source>
</evidence>